<dbReference type="InterPro" id="IPR043426">
    <property type="entry name" value="MltB-like"/>
</dbReference>
<proteinExistence type="predicted"/>
<dbReference type="Gene3D" id="1.10.8.350">
    <property type="entry name" value="Bacterial muramidase"/>
    <property type="match status" value="1"/>
</dbReference>
<dbReference type="GO" id="GO:0009253">
    <property type="term" value="P:peptidoglycan catabolic process"/>
    <property type="evidence" value="ECO:0007669"/>
    <property type="project" value="TreeGrafter"/>
</dbReference>
<feature type="region of interest" description="Disordered" evidence="2">
    <location>
        <begin position="296"/>
        <end position="315"/>
    </location>
</feature>
<protein>
    <submittedName>
        <fullName evidence="4">Lytic murein transglycosylase B</fullName>
    </submittedName>
</protein>
<dbReference type="Proteomes" id="UP000317550">
    <property type="component" value="Chromosome"/>
</dbReference>
<evidence type="ECO:0000259" key="3">
    <source>
        <dbReference type="Pfam" id="PF13406"/>
    </source>
</evidence>
<sequence length="315" mass="35440">MVAQPGFERDTLTEQLNQVRLKPNILAILDKPSTSRPYHAFRPDFVNDTRIRLGVAFWQDNARTLQKVSDHYGVEAEYLVAILGVETLWGRDTGSFRVMDALSTIAFGYPRRADYFRKELREFLLLARDERLDPFEFKGSYAGAMGAPQFMPSSFHAYAVDWDGDGRHDIWRNTGDILGSIANYFAKHGWKKGEPLLVPATVVGEAYTPLVEDKFNLHYKVSELAAFGVTPAVPLQGDPLAVLAPLEHEPGVTRHWLGLANFYAITRYNRSTLYAMAVHELAGKIKAAYLDPSLLPPPPKPAKAVKAANRQKRRR</sequence>
<dbReference type="InterPro" id="IPR023346">
    <property type="entry name" value="Lysozyme-like_dom_sf"/>
</dbReference>
<dbReference type="CDD" id="cd13399">
    <property type="entry name" value="Slt35-like"/>
    <property type="match status" value="1"/>
</dbReference>
<feature type="domain" description="Transglycosylase SLT" evidence="3">
    <location>
        <begin position="2"/>
        <end position="282"/>
    </location>
</feature>
<dbReference type="InterPro" id="IPR011757">
    <property type="entry name" value="Lytic_transglycosylase_MltB"/>
</dbReference>
<evidence type="ECO:0000256" key="2">
    <source>
        <dbReference type="SAM" id="MobiDB-lite"/>
    </source>
</evidence>
<evidence type="ECO:0000313" key="5">
    <source>
        <dbReference type="Proteomes" id="UP000317550"/>
    </source>
</evidence>
<organism evidence="4 5">
    <name type="scientific">Chitinimonas arctica</name>
    <dbReference type="NCBI Taxonomy" id="2594795"/>
    <lineage>
        <taxon>Bacteria</taxon>
        <taxon>Pseudomonadati</taxon>
        <taxon>Pseudomonadota</taxon>
        <taxon>Betaproteobacteria</taxon>
        <taxon>Neisseriales</taxon>
        <taxon>Chitinibacteraceae</taxon>
        <taxon>Chitinimonas</taxon>
    </lineage>
</organism>
<reference evidence="5" key="1">
    <citation type="submission" date="2019-07" db="EMBL/GenBank/DDBJ databases">
        <title>Chitinimonas sp. nov., isolated from Ny-Alesund, arctica soil.</title>
        <authorList>
            <person name="Xu Q."/>
            <person name="Peng F."/>
        </authorList>
    </citation>
    <scope>NUCLEOTIDE SEQUENCE [LARGE SCALE GENOMIC DNA]</scope>
    <source>
        <strain evidence="5">R3-44</strain>
    </source>
</reference>
<dbReference type="SUPFAM" id="SSF53955">
    <property type="entry name" value="Lysozyme-like"/>
    <property type="match status" value="1"/>
</dbReference>
<dbReference type="Gene3D" id="1.10.530.10">
    <property type="match status" value="1"/>
</dbReference>
<dbReference type="Pfam" id="PF13406">
    <property type="entry name" value="SLT_2"/>
    <property type="match status" value="1"/>
</dbReference>
<dbReference type="GO" id="GO:0008933">
    <property type="term" value="F:peptidoglycan lytic transglycosylase activity"/>
    <property type="evidence" value="ECO:0007669"/>
    <property type="project" value="TreeGrafter"/>
</dbReference>
<evidence type="ECO:0000256" key="1">
    <source>
        <dbReference type="PIRSR" id="PIRSR611757-1"/>
    </source>
</evidence>
<dbReference type="PANTHER" id="PTHR30163:SF9">
    <property type="entry name" value="MEMBRANE-BOUND LYTIC MUREIN TRANSGLYCOSYLASE B"/>
    <property type="match status" value="1"/>
</dbReference>
<dbReference type="NCBIfam" id="TIGR02282">
    <property type="entry name" value="MltB"/>
    <property type="match status" value="1"/>
</dbReference>
<dbReference type="PANTHER" id="PTHR30163">
    <property type="entry name" value="MEMBRANE-BOUND LYTIC MUREIN TRANSGLYCOSYLASE B"/>
    <property type="match status" value="1"/>
</dbReference>
<dbReference type="InterPro" id="IPR031304">
    <property type="entry name" value="SLT_2"/>
</dbReference>
<gene>
    <name evidence="4" type="primary">mltB</name>
    <name evidence="4" type="ORF">FNU76_23640</name>
</gene>
<dbReference type="FunFam" id="1.10.8.350:FF:000001">
    <property type="entry name" value="Lytic murein transglycosylase B"/>
    <property type="match status" value="1"/>
</dbReference>
<feature type="active site" evidence="1">
    <location>
        <position position="86"/>
    </location>
</feature>
<dbReference type="EMBL" id="CP041730">
    <property type="protein sequence ID" value="QDQ29446.1"/>
    <property type="molecule type" value="Genomic_DNA"/>
</dbReference>
<keyword evidence="5" id="KW-1185">Reference proteome</keyword>
<name>A0A516SMR7_9NEIS</name>
<accession>A0A516SMR7</accession>
<dbReference type="OrthoDB" id="9796191at2"/>
<evidence type="ECO:0000313" key="4">
    <source>
        <dbReference type="EMBL" id="QDQ29446.1"/>
    </source>
</evidence>
<dbReference type="KEGG" id="cari:FNU76_23640"/>
<dbReference type="AlphaFoldDB" id="A0A516SMR7"/>